<dbReference type="InterPro" id="IPR036291">
    <property type="entry name" value="NAD(P)-bd_dom_sf"/>
</dbReference>
<dbReference type="RefSeq" id="XP_023621997.1">
    <property type="nucleotide sequence ID" value="XM_023766229.1"/>
</dbReference>
<dbReference type="InterPro" id="IPR002328">
    <property type="entry name" value="ADH_Zn_CS"/>
</dbReference>
<dbReference type="FunFam" id="3.40.50.720:FF:000039">
    <property type="entry name" value="Alcohol dehydrogenase AdhP"/>
    <property type="match status" value="1"/>
</dbReference>
<dbReference type="Gene3D" id="3.40.50.720">
    <property type="entry name" value="NAD(P)-binding Rossmann-like Domain"/>
    <property type="match status" value="1"/>
</dbReference>
<comment type="similarity">
    <text evidence="2 7">Belongs to the zinc-containing alcohol dehydrogenase family.</text>
</comment>
<proteinExistence type="inferred from homology"/>
<evidence type="ECO:0000256" key="4">
    <source>
        <dbReference type="ARBA" id="ARBA00022833"/>
    </source>
</evidence>
<dbReference type="Proteomes" id="UP000225277">
    <property type="component" value="Unassembled WGS sequence"/>
</dbReference>
<dbReference type="InterPro" id="IPR013154">
    <property type="entry name" value="ADH-like_N"/>
</dbReference>
<evidence type="ECO:0000259" key="8">
    <source>
        <dbReference type="SMART" id="SM00829"/>
    </source>
</evidence>
<dbReference type="PANTHER" id="PTHR42940">
    <property type="entry name" value="ALCOHOL DEHYDROGENASE 1-RELATED"/>
    <property type="match status" value="1"/>
</dbReference>
<protein>
    <submittedName>
        <fullName evidence="9">Probable alcohol dehydrogenase, class V</fullName>
    </submittedName>
</protein>
<dbReference type="EMBL" id="FJUY01000001">
    <property type="protein sequence ID" value="CZT15100.1"/>
    <property type="molecule type" value="Genomic_DNA"/>
</dbReference>
<evidence type="ECO:0000256" key="6">
    <source>
        <dbReference type="ARBA" id="ARBA00023027"/>
    </source>
</evidence>
<keyword evidence="5" id="KW-0560">Oxidoreductase</keyword>
<dbReference type="PANTHER" id="PTHR42940:SF1">
    <property type="entry name" value="ENOYL REDUCTASE (ER) DOMAIN-CONTAINING PROTEIN"/>
    <property type="match status" value="1"/>
</dbReference>
<reference evidence="9 10" key="1">
    <citation type="submission" date="2016-03" db="EMBL/GenBank/DDBJ databases">
        <authorList>
            <person name="Ploux O."/>
        </authorList>
    </citation>
    <scope>NUCLEOTIDE SEQUENCE [LARGE SCALE GENOMIC DNA]</scope>
    <source>
        <strain evidence="9 10">URUG2</strain>
    </source>
</reference>
<dbReference type="Pfam" id="PF08240">
    <property type="entry name" value="ADH_N"/>
    <property type="match status" value="1"/>
</dbReference>
<dbReference type="SUPFAM" id="SSF51735">
    <property type="entry name" value="NAD(P)-binding Rossmann-fold domains"/>
    <property type="match status" value="1"/>
</dbReference>
<dbReference type="GO" id="GO:0005737">
    <property type="term" value="C:cytoplasm"/>
    <property type="evidence" value="ECO:0007669"/>
    <property type="project" value="TreeGrafter"/>
</dbReference>
<keyword evidence="3 7" id="KW-0479">Metal-binding</keyword>
<dbReference type="PROSITE" id="PS00059">
    <property type="entry name" value="ADH_ZINC"/>
    <property type="match status" value="1"/>
</dbReference>
<evidence type="ECO:0000256" key="3">
    <source>
        <dbReference type="ARBA" id="ARBA00022723"/>
    </source>
</evidence>
<sequence length="360" mass="38503">MADFEVPKTCKAGVVVNAGPDFHLEVQDVEVPEPGPGEILLKLNVTGLCGSDVHYMLNDLGVSMDTFGVRSPGHEGAGVCVKVGPGVTDWKVGDRGGVKPMWDVCHNCEQCWNAEEQYCPKVVHTGLMKTGTYQQYITSPAIYTSRIPDGIPDEIAGPAMCSASTMHRAIKDSGLKPSQWAVFPGGSGGVGIQGVQLSKAMGMRPIVIDSGAPKKDLALKFGAEVFIDFKEEHDIAARIKEVTDGIGAHAVFVTAWQSYKDSINYLGDRVGGKVVAIGIPPLDQNVVLGAPPLQFIMKKQGVVGTVVGTMQDAASVLEYARRGLLRSVSEVRGLSAFPESVQQLRRGEVAGRIVIDFNRE</sequence>
<name>A0A2D3URL7_9PEZI</name>
<dbReference type="CDD" id="cd08297">
    <property type="entry name" value="CAD3"/>
    <property type="match status" value="1"/>
</dbReference>
<evidence type="ECO:0000256" key="7">
    <source>
        <dbReference type="RuleBase" id="RU361277"/>
    </source>
</evidence>
<evidence type="ECO:0000256" key="2">
    <source>
        <dbReference type="ARBA" id="ARBA00008072"/>
    </source>
</evidence>
<dbReference type="InterPro" id="IPR020843">
    <property type="entry name" value="ER"/>
</dbReference>
<feature type="domain" description="Enoyl reductase (ER)" evidence="8">
    <location>
        <begin position="19"/>
        <end position="355"/>
    </location>
</feature>
<dbReference type="GO" id="GO:0008270">
    <property type="term" value="F:zinc ion binding"/>
    <property type="evidence" value="ECO:0007669"/>
    <property type="project" value="InterPro"/>
</dbReference>
<dbReference type="OrthoDB" id="1879366at2759"/>
<dbReference type="SUPFAM" id="SSF50129">
    <property type="entry name" value="GroES-like"/>
    <property type="match status" value="1"/>
</dbReference>
<evidence type="ECO:0000256" key="1">
    <source>
        <dbReference type="ARBA" id="ARBA00001947"/>
    </source>
</evidence>
<dbReference type="GeneID" id="35596319"/>
<keyword evidence="4 7" id="KW-0862">Zinc</keyword>
<keyword evidence="10" id="KW-1185">Reference proteome</keyword>
<accession>A0A2D3URL7</accession>
<evidence type="ECO:0000256" key="5">
    <source>
        <dbReference type="ARBA" id="ARBA00023002"/>
    </source>
</evidence>
<dbReference type="Gene3D" id="3.90.180.10">
    <property type="entry name" value="Medium-chain alcohol dehydrogenases, catalytic domain"/>
    <property type="match status" value="1"/>
</dbReference>
<dbReference type="GO" id="GO:0004022">
    <property type="term" value="F:alcohol dehydrogenase (NAD+) activity"/>
    <property type="evidence" value="ECO:0007669"/>
    <property type="project" value="TreeGrafter"/>
</dbReference>
<dbReference type="AlphaFoldDB" id="A0A2D3URL7"/>
<dbReference type="STRING" id="112498.A0A2D3URL7"/>
<dbReference type="InterPro" id="IPR011032">
    <property type="entry name" value="GroES-like_sf"/>
</dbReference>
<dbReference type="InterPro" id="IPR013149">
    <property type="entry name" value="ADH-like_C"/>
</dbReference>
<evidence type="ECO:0000313" key="10">
    <source>
        <dbReference type="Proteomes" id="UP000225277"/>
    </source>
</evidence>
<evidence type="ECO:0000313" key="9">
    <source>
        <dbReference type="EMBL" id="CZT15100.1"/>
    </source>
</evidence>
<dbReference type="SMART" id="SM00829">
    <property type="entry name" value="PKS_ER"/>
    <property type="match status" value="1"/>
</dbReference>
<gene>
    <name evidence="9" type="ORF">RCC_00999</name>
</gene>
<comment type="cofactor">
    <cofactor evidence="1 7">
        <name>Zn(2+)</name>
        <dbReference type="ChEBI" id="CHEBI:29105"/>
    </cofactor>
</comment>
<organism evidence="9 10">
    <name type="scientific">Ramularia collo-cygni</name>
    <dbReference type="NCBI Taxonomy" id="112498"/>
    <lineage>
        <taxon>Eukaryota</taxon>
        <taxon>Fungi</taxon>
        <taxon>Dikarya</taxon>
        <taxon>Ascomycota</taxon>
        <taxon>Pezizomycotina</taxon>
        <taxon>Dothideomycetes</taxon>
        <taxon>Dothideomycetidae</taxon>
        <taxon>Mycosphaerellales</taxon>
        <taxon>Mycosphaerellaceae</taxon>
        <taxon>Ramularia</taxon>
    </lineage>
</organism>
<keyword evidence="6" id="KW-0520">NAD</keyword>
<dbReference type="Pfam" id="PF00107">
    <property type="entry name" value="ADH_zinc_N"/>
    <property type="match status" value="1"/>
</dbReference>